<evidence type="ECO:0000256" key="5">
    <source>
        <dbReference type="ARBA" id="ARBA00010185"/>
    </source>
</evidence>
<evidence type="ECO:0000256" key="4">
    <source>
        <dbReference type="ARBA" id="ARBA00005189"/>
    </source>
</evidence>
<keyword evidence="17" id="KW-1208">Phospholipid metabolism</keyword>
<feature type="transmembrane region" description="Helical" evidence="19">
    <location>
        <begin position="51"/>
        <end position="70"/>
    </location>
</feature>
<protein>
    <recommendedName>
        <fullName evidence="7 18">Phosphatidate cytidylyltransferase</fullName>
        <ecNumber evidence="6 18">2.7.7.41</ecNumber>
    </recommendedName>
</protein>
<evidence type="ECO:0000256" key="15">
    <source>
        <dbReference type="ARBA" id="ARBA00023136"/>
    </source>
</evidence>
<feature type="transmembrane region" description="Helical" evidence="19">
    <location>
        <begin position="131"/>
        <end position="152"/>
    </location>
</feature>
<keyword evidence="11 18" id="KW-0812">Transmembrane</keyword>
<proteinExistence type="inferred from homology"/>
<organism evidence="20 21">
    <name type="scientific">Carnobacterium viridans</name>
    <dbReference type="NCBI Taxonomy" id="174587"/>
    <lineage>
        <taxon>Bacteria</taxon>
        <taxon>Bacillati</taxon>
        <taxon>Bacillota</taxon>
        <taxon>Bacilli</taxon>
        <taxon>Lactobacillales</taxon>
        <taxon>Carnobacteriaceae</taxon>
        <taxon>Carnobacterium</taxon>
    </lineage>
</organism>
<comment type="pathway">
    <text evidence="3 18">Phospholipid metabolism; CDP-diacylglycerol biosynthesis; CDP-diacylglycerol from sn-glycerol 3-phosphate: step 3/3.</text>
</comment>
<feature type="transmembrane region" description="Helical" evidence="19">
    <location>
        <begin position="107"/>
        <end position="125"/>
    </location>
</feature>
<keyword evidence="16" id="KW-0594">Phospholipid biosynthesis</keyword>
<keyword evidence="10 18" id="KW-0808">Transferase</keyword>
<dbReference type="GO" id="GO:0016024">
    <property type="term" value="P:CDP-diacylglycerol biosynthetic process"/>
    <property type="evidence" value="ECO:0007669"/>
    <property type="project" value="UniProtKB-UniPathway"/>
</dbReference>
<evidence type="ECO:0000313" key="21">
    <source>
        <dbReference type="Proteomes" id="UP000199481"/>
    </source>
</evidence>
<evidence type="ECO:0000256" key="14">
    <source>
        <dbReference type="ARBA" id="ARBA00023098"/>
    </source>
</evidence>
<name>A0A1H0XXL0_9LACT</name>
<dbReference type="GO" id="GO:0004605">
    <property type="term" value="F:phosphatidate cytidylyltransferase activity"/>
    <property type="evidence" value="ECO:0007669"/>
    <property type="project" value="UniProtKB-EC"/>
</dbReference>
<dbReference type="PANTHER" id="PTHR46382:SF1">
    <property type="entry name" value="PHOSPHATIDATE CYTIDYLYLTRANSFERASE"/>
    <property type="match status" value="1"/>
</dbReference>
<keyword evidence="12 18" id="KW-0548">Nucleotidyltransferase</keyword>
<sequence>MKQRIITAIVALILFVPVVYMGSWILEFVVAGLGIIGLFELFRMKGNKLFTIEGIISILALLVLLFPHYVSMFLPEYMNSQVILYLFILLLLVCTVFSKNNFTFDDVAVSVLGIMYIGYGFRFLLLTRHSGLDLLLFVLFVVWATDIGAYLIGRKLGKHKLAPSISPNKTIEGALGGVVMALIVGFIYLTFYPQNYTTGLMLALTVVLSVAGQLGDLVESAFKRYYNVKDSGNLLPGHGGILDRFDSLLFVLPILYFSGLI</sequence>
<evidence type="ECO:0000256" key="3">
    <source>
        <dbReference type="ARBA" id="ARBA00005119"/>
    </source>
</evidence>
<keyword evidence="13 19" id="KW-1133">Transmembrane helix</keyword>
<dbReference type="GO" id="GO:0005886">
    <property type="term" value="C:plasma membrane"/>
    <property type="evidence" value="ECO:0007669"/>
    <property type="project" value="UniProtKB-SubCell"/>
</dbReference>
<comment type="similarity">
    <text evidence="5 18">Belongs to the CDS family.</text>
</comment>
<comment type="subcellular location">
    <subcellularLocation>
        <location evidence="2">Cell membrane</location>
        <topology evidence="2">Multi-pass membrane protein</topology>
    </subcellularLocation>
</comment>
<dbReference type="EC" id="2.7.7.41" evidence="6 18"/>
<accession>A0A1H0XXL0</accession>
<keyword evidence="15 19" id="KW-0472">Membrane</keyword>
<dbReference type="PROSITE" id="PS01315">
    <property type="entry name" value="CDS"/>
    <property type="match status" value="1"/>
</dbReference>
<evidence type="ECO:0000256" key="10">
    <source>
        <dbReference type="ARBA" id="ARBA00022679"/>
    </source>
</evidence>
<evidence type="ECO:0000256" key="13">
    <source>
        <dbReference type="ARBA" id="ARBA00022989"/>
    </source>
</evidence>
<keyword evidence="8" id="KW-1003">Cell membrane</keyword>
<dbReference type="UniPathway" id="UPA00557">
    <property type="reaction ID" value="UER00614"/>
</dbReference>
<gene>
    <name evidence="20" type="ORF">SAMN04487752_0553</name>
</gene>
<keyword evidence="14" id="KW-0443">Lipid metabolism</keyword>
<dbReference type="PANTHER" id="PTHR46382">
    <property type="entry name" value="PHOSPHATIDATE CYTIDYLYLTRANSFERASE"/>
    <property type="match status" value="1"/>
</dbReference>
<evidence type="ECO:0000256" key="12">
    <source>
        <dbReference type="ARBA" id="ARBA00022695"/>
    </source>
</evidence>
<evidence type="ECO:0000256" key="6">
    <source>
        <dbReference type="ARBA" id="ARBA00012487"/>
    </source>
</evidence>
<dbReference type="OrthoDB" id="9799199at2"/>
<dbReference type="AlphaFoldDB" id="A0A1H0XXL0"/>
<evidence type="ECO:0000256" key="7">
    <source>
        <dbReference type="ARBA" id="ARBA00019373"/>
    </source>
</evidence>
<evidence type="ECO:0000256" key="19">
    <source>
        <dbReference type="SAM" id="Phobius"/>
    </source>
</evidence>
<comment type="pathway">
    <text evidence="4">Lipid metabolism.</text>
</comment>
<comment type="catalytic activity">
    <reaction evidence="1 18">
        <text>a 1,2-diacyl-sn-glycero-3-phosphate + CTP + H(+) = a CDP-1,2-diacyl-sn-glycerol + diphosphate</text>
        <dbReference type="Rhea" id="RHEA:16229"/>
        <dbReference type="ChEBI" id="CHEBI:15378"/>
        <dbReference type="ChEBI" id="CHEBI:33019"/>
        <dbReference type="ChEBI" id="CHEBI:37563"/>
        <dbReference type="ChEBI" id="CHEBI:58332"/>
        <dbReference type="ChEBI" id="CHEBI:58608"/>
        <dbReference type="EC" id="2.7.7.41"/>
    </reaction>
</comment>
<evidence type="ECO:0000256" key="8">
    <source>
        <dbReference type="ARBA" id="ARBA00022475"/>
    </source>
</evidence>
<evidence type="ECO:0000256" key="1">
    <source>
        <dbReference type="ARBA" id="ARBA00001698"/>
    </source>
</evidence>
<dbReference type="RefSeq" id="WP_089974997.1">
    <property type="nucleotide sequence ID" value="NZ_CP084916.1"/>
</dbReference>
<dbReference type="InterPro" id="IPR000374">
    <property type="entry name" value="PC_trans"/>
</dbReference>
<feature type="transmembrane region" description="Helical" evidence="19">
    <location>
        <begin position="198"/>
        <end position="218"/>
    </location>
</feature>
<evidence type="ECO:0000256" key="17">
    <source>
        <dbReference type="ARBA" id="ARBA00023264"/>
    </source>
</evidence>
<evidence type="ECO:0000256" key="18">
    <source>
        <dbReference type="RuleBase" id="RU003938"/>
    </source>
</evidence>
<keyword evidence="21" id="KW-1185">Reference proteome</keyword>
<feature type="transmembrane region" description="Helical" evidence="19">
    <location>
        <begin position="82"/>
        <end position="100"/>
    </location>
</feature>
<feature type="transmembrane region" description="Helical" evidence="19">
    <location>
        <begin position="173"/>
        <end position="192"/>
    </location>
</feature>
<feature type="transmembrane region" description="Helical" evidence="19">
    <location>
        <begin position="6"/>
        <end position="39"/>
    </location>
</feature>
<dbReference type="Pfam" id="PF01148">
    <property type="entry name" value="CTP_transf_1"/>
    <property type="match status" value="1"/>
</dbReference>
<evidence type="ECO:0000256" key="16">
    <source>
        <dbReference type="ARBA" id="ARBA00023209"/>
    </source>
</evidence>
<reference evidence="21" key="1">
    <citation type="submission" date="2016-10" db="EMBL/GenBank/DDBJ databases">
        <authorList>
            <person name="Varghese N."/>
            <person name="Submissions S."/>
        </authorList>
    </citation>
    <scope>NUCLEOTIDE SEQUENCE [LARGE SCALE GENOMIC DNA]</scope>
    <source>
        <strain evidence="21">MPL-11</strain>
    </source>
</reference>
<keyword evidence="9" id="KW-0444">Lipid biosynthesis</keyword>
<evidence type="ECO:0000256" key="2">
    <source>
        <dbReference type="ARBA" id="ARBA00004651"/>
    </source>
</evidence>
<dbReference type="Proteomes" id="UP000199481">
    <property type="component" value="Unassembled WGS sequence"/>
</dbReference>
<evidence type="ECO:0000256" key="11">
    <source>
        <dbReference type="ARBA" id="ARBA00022692"/>
    </source>
</evidence>
<evidence type="ECO:0000256" key="9">
    <source>
        <dbReference type="ARBA" id="ARBA00022516"/>
    </source>
</evidence>
<evidence type="ECO:0000313" key="20">
    <source>
        <dbReference type="EMBL" id="SDQ07565.1"/>
    </source>
</evidence>
<dbReference type="EMBL" id="FNJW01000008">
    <property type="protein sequence ID" value="SDQ07565.1"/>
    <property type="molecule type" value="Genomic_DNA"/>
</dbReference>